<name>A0AAI9IFD6_9BURK</name>
<comment type="caution">
    <text evidence="7">The sequence shown here is derived from an EMBL/GenBank/DDBJ whole genome shotgun (WGS) entry which is preliminary data.</text>
</comment>
<evidence type="ECO:0000313" key="7">
    <source>
        <dbReference type="EMBL" id="EOA04945.1"/>
    </source>
</evidence>
<proteinExistence type="predicted"/>
<gene>
    <name evidence="7" type="ORF">HFRIS_010044</name>
</gene>
<evidence type="ECO:0000256" key="1">
    <source>
        <dbReference type="ARBA" id="ARBA00004141"/>
    </source>
</evidence>
<feature type="transmembrane region" description="Helical" evidence="5">
    <location>
        <begin position="423"/>
        <end position="443"/>
    </location>
</feature>
<evidence type="ECO:0000256" key="3">
    <source>
        <dbReference type="ARBA" id="ARBA00022989"/>
    </source>
</evidence>
<evidence type="ECO:0000313" key="8">
    <source>
        <dbReference type="Proteomes" id="UP000006772"/>
    </source>
</evidence>
<accession>A0AAI9IFD6</accession>
<dbReference type="Gene3D" id="1.20.1250.20">
    <property type="entry name" value="MFS general substrate transporter like domains"/>
    <property type="match status" value="1"/>
</dbReference>
<feature type="transmembrane region" description="Helical" evidence="5">
    <location>
        <begin position="378"/>
        <end position="402"/>
    </location>
</feature>
<keyword evidence="4 5" id="KW-0472">Membrane</keyword>
<evidence type="ECO:0000256" key="5">
    <source>
        <dbReference type="SAM" id="Phobius"/>
    </source>
</evidence>
<evidence type="ECO:0000256" key="4">
    <source>
        <dbReference type="ARBA" id="ARBA00023136"/>
    </source>
</evidence>
<comment type="subcellular location">
    <subcellularLocation>
        <location evidence="1">Membrane</location>
        <topology evidence="1">Multi-pass membrane protein</topology>
    </subcellularLocation>
</comment>
<dbReference type="AlphaFoldDB" id="A0AAI9IFD6"/>
<dbReference type="GO" id="GO:0022857">
    <property type="term" value="F:transmembrane transporter activity"/>
    <property type="evidence" value="ECO:0007669"/>
    <property type="project" value="InterPro"/>
</dbReference>
<organism evidence="7 8">
    <name type="scientific">Herbaspirillum frisingense GSF30</name>
    <dbReference type="NCBI Taxonomy" id="864073"/>
    <lineage>
        <taxon>Bacteria</taxon>
        <taxon>Pseudomonadati</taxon>
        <taxon>Pseudomonadota</taxon>
        <taxon>Betaproteobacteria</taxon>
        <taxon>Burkholderiales</taxon>
        <taxon>Oxalobacteraceae</taxon>
        <taxon>Herbaspirillum</taxon>
    </lineage>
</organism>
<keyword evidence="2 5" id="KW-0812">Transmembrane</keyword>
<keyword evidence="3 5" id="KW-1133">Transmembrane helix</keyword>
<feature type="transmembrane region" description="Helical" evidence="5">
    <location>
        <begin position="463"/>
        <end position="482"/>
    </location>
</feature>
<feature type="transmembrane region" description="Helical" evidence="5">
    <location>
        <begin position="284"/>
        <end position="308"/>
    </location>
</feature>
<feature type="transmembrane region" description="Helical" evidence="5">
    <location>
        <begin position="186"/>
        <end position="203"/>
    </location>
</feature>
<feature type="transmembrane region" description="Helical" evidence="5">
    <location>
        <begin position="98"/>
        <end position="121"/>
    </location>
</feature>
<dbReference type="Gene3D" id="1.20.1720.10">
    <property type="entry name" value="Multidrug resistance protein D"/>
    <property type="match status" value="1"/>
</dbReference>
<sequence>MTTSSSAPSIATASEPASVASWGDLLGRRHGWCAVALTGGVALHAINVHIVTTILPSVVGDIGGLAYYAWNVTLFVVTSIIGSTLTGKLLSRLGARSAYLLSLAVFGAGAMLCAGATSMGWMLAGRAVQGIGGGLLASLGYALIPLVFEQRLWSRAIALVSGMWGISTLLGPAVGGLFAAGGHWRLAFFALLPLLLLQAALVVGQLGPRRVRAQSDVHQAMPLGRILLLALSVLLVALAAQTEQTWAAAACVLGGAVLGLWVARIDLRSRISLLPRDGYRLSRVMGCAFACISLLVLASCVEIFVPYFLQTLHGFAPLGAGYATAAMAGGWSVGSLAGSGRSASAAARMIRLGPWLMLLGLVALALLLPSLLPTRLLASAALVDVLMVLALAVTGLGIGIGWPHLVARAMQAARPGEENLTSAAITTVQLYAMAIGAALAGLIANQAGLGLSGGQEEEGARQAAWVLFAAFALAPAMATVLTRRLVAHGE</sequence>
<protein>
    <submittedName>
        <fullName evidence="7">Major facilitator superfamily permease</fullName>
    </submittedName>
</protein>
<dbReference type="PANTHER" id="PTHR23501:SF154">
    <property type="entry name" value="MULTIDRUG-EFFLUX TRANSPORTER RV1634-RELATED"/>
    <property type="match status" value="1"/>
</dbReference>
<feature type="transmembrane region" description="Helical" evidence="5">
    <location>
        <begin position="223"/>
        <end position="240"/>
    </location>
</feature>
<dbReference type="GO" id="GO:0005886">
    <property type="term" value="C:plasma membrane"/>
    <property type="evidence" value="ECO:0007669"/>
    <property type="project" value="TreeGrafter"/>
</dbReference>
<feature type="domain" description="Major facilitator superfamily (MFS) profile" evidence="6">
    <location>
        <begin position="33"/>
        <end position="487"/>
    </location>
</feature>
<reference evidence="7 8" key="1">
    <citation type="journal article" date="2013" name="Front. Microbiol.">
        <title>The genome of the endophytic bacterium H. frisingense GSF30(T) identifies diverse strategies in the Herbaspirillum genus to interact with plants.</title>
        <authorList>
            <person name="Straub D."/>
            <person name="Rothballer M."/>
            <person name="Hartmann A."/>
            <person name="Ludewig U."/>
        </authorList>
    </citation>
    <scope>NUCLEOTIDE SEQUENCE [LARGE SCALE GENOMIC DNA]</scope>
    <source>
        <strain evidence="7 8">GSF30</strain>
    </source>
</reference>
<dbReference type="PROSITE" id="PS50850">
    <property type="entry name" value="MFS"/>
    <property type="match status" value="1"/>
</dbReference>
<dbReference type="Proteomes" id="UP000006772">
    <property type="component" value="Unassembled WGS sequence"/>
</dbReference>
<feature type="transmembrane region" description="Helical" evidence="5">
    <location>
        <begin position="246"/>
        <end position="263"/>
    </location>
</feature>
<dbReference type="PANTHER" id="PTHR23501">
    <property type="entry name" value="MAJOR FACILITATOR SUPERFAMILY"/>
    <property type="match status" value="1"/>
</dbReference>
<feature type="transmembrane region" description="Helical" evidence="5">
    <location>
        <begin position="156"/>
        <end position="180"/>
    </location>
</feature>
<dbReference type="EMBL" id="AEEC02000011">
    <property type="protein sequence ID" value="EOA04945.1"/>
    <property type="molecule type" value="Genomic_DNA"/>
</dbReference>
<feature type="transmembrane region" description="Helical" evidence="5">
    <location>
        <begin position="352"/>
        <end position="372"/>
    </location>
</feature>
<evidence type="ECO:0000259" key="6">
    <source>
        <dbReference type="PROSITE" id="PS50850"/>
    </source>
</evidence>
<dbReference type="InterPro" id="IPR036259">
    <property type="entry name" value="MFS_trans_sf"/>
</dbReference>
<dbReference type="SUPFAM" id="SSF103473">
    <property type="entry name" value="MFS general substrate transporter"/>
    <property type="match status" value="1"/>
</dbReference>
<feature type="transmembrane region" description="Helical" evidence="5">
    <location>
        <begin position="67"/>
        <end position="86"/>
    </location>
</feature>
<dbReference type="InterPro" id="IPR020846">
    <property type="entry name" value="MFS_dom"/>
</dbReference>
<evidence type="ECO:0000256" key="2">
    <source>
        <dbReference type="ARBA" id="ARBA00022692"/>
    </source>
</evidence>
<dbReference type="RefSeq" id="WP_006463203.1">
    <property type="nucleotide sequence ID" value="NZ_AEEC02000011.1"/>
</dbReference>
<dbReference type="Pfam" id="PF07690">
    <property type="entry name" value="MFS_1"/>
    <property type="match status" value="1"/>
</dbReference>
<feature type="transmembrane region" description="Helical" evidence="5">
    <location>
        <begin position="320"/>
        <end position="340"/>
    </location>
</feature>
<feature type="transmembrane region" description="Helical" evidence="5">
    <location>
        <begin position="127"/>
        <end position="144"/>
    </location>
</feature>
<feature type="transmembrane region" description="Helical" evidence="5">
    <location>
        <begin position="32"/>
        <end position="55"/>
    </location>
</feature>
<dbReference type="InterPro" id="IPR011701">
    <property type="entry name" value="MFS"/>
</dbReference>